<dbReference type="Proteomes" id="UP000319094">
    <property type="component" value="Unassembled WGS sequence"/>
</dbReference>
<dbReference type="Gene3D" id="3.50.50.60">
    <property type="entry name" value="FAD/NAD(P)-binding domain"/>
    <property type="match status" value="1"/>
</dbReference>
<gene>
    <name evidence="2" type="ORF">FB468_2423</name>
</gene>
<dbReference type="PANTHER" id="PTHR40254:SF1">
    <property type="entry name" value="BLR0577 PROTEIN"/>
    <property type="match status" value="1"/>
</dbReference>
<dbReference type="InterPro" id="IPR036188">
    <property type="entry name" value="FAD/NAD-bd_sf"/>
</dbReference>
<comment type="caution">
    <text evidence="2">The sequence shown here is derived from an EMBL/GenBank/DDBJ whole genome shotgun (WGS) entry which is preliminary data.</text>
</comment>
<dbReference type="SUPFAM" id="SSF51905">
    <property type="entry name" value="FAD/NAD(P)-binding domain"/>
    <property type="match status" value="1"/>
</dbReference>
<dbReference type="InterPro" id="IPR052189">
    <property type="entry name" value="L-asp_N-monooxygenase_NS-form"/>
</dbReference>
<feature type="domain" description="FAD-dependent urate hydroxylase HpyO/Asp monooxygenase CreE-like FAD/NAD(P)-binding" evidence="1">
    <location>
        <begin position="17"/>
        <end position="225"/>
    </location>
</feature>
<sequence length="704" mass="73914">MPSPAAPDVHDTLPSIAIVGLGPRGASLIERLGVHLSADSTQVEFELHLIDDGQPGPGRIWRTDQTRELCMNTLADAVTLFTEPGSSVSGDVVEGPTLYEWCVLAREAALGSEAPQRGADEEIPHSRAATFAAYPARAGLAAEYREELAALRPESHPSRALYGEYLSWFFRRAITELPERVTVIHHRARAIAVERKGGRERLTLSRDGLATGSTVTADAVIAATGWLPRTQSPADAALAARVSARPDLTWVRQGSPVEQDLAAILPGEAVIVRGLGMGFFDTVTLLTQGRGGSFVPAPGEPGGLRYVASGRESVVHVTSRRGVPFRAKSRYGSLPPRADQRLLREVDWQRVPRPINFDAALWPRIVGDAFLAHAETLGRVRPDALGSVEDGGRQDPQTALAGIEAAIRTVIAPAASGTSSPDLGDVAREVARAVAPFIPDPADRLDLAGEIAPVRGEFPSPEAFSDWVVERVAADLREVDLGADSPVKAGLWSVSSARGFAAQVGTLGGFDAESRASGLALLTALGGMVGSGPPAFRNNELLALAAAGLVRFIGPEATVGVDERGFVASSPAVRGSEVTSRALVDAWMEFHDVRTTRDPFTTSLLDAGRARAFAISSRTGATAATGGIDIDEATGRLIGANGTIDESVHFAGIPVDDTLHGTIISPMPGTDPPMLRETDRVAASALTVALTAAATPTLEGALSA</sequence>
<proteinExistence type="predicted"/>
<reference evidence="2 3" key="1">
    <citation type="submission" date="2019-06" db="EMBL/GenBank/DDBJ databases">
        <title>Sequencing the genomes of 1000 actinobacteria strains.</title>
        <authorList>
            <person name="Klenk H.-P."/>
        </authorList>
    </citation>
    <scope>NUCLEOTIDE SEQUENCE [LARGE SCALE GENOMIC DNA]</scope>
    <source>
        <strain evidence="2 3">DSM 8803</strain>
    </source>
</reference>
<protein>
    <submittedName>
        <fullName evidence="2">FAD-NAD(P)-binding protein</fullName>
    </submittedName>
</protein>
<evidence type="ECO:0000313" key="2">
    <source>
        <dbReference type="EMBL" id="TQL44366.1"/>
    </source>
</evidence>
<name>A0A542Y8F3_9MICO</name>
<evidence type="ECO:0000313" key="3">
    <source>
        <dbReference type="Proteomes" id="UP000319094"/>
    </source>
</evidence>
<evidence type="ECO:0000259" key="1">
    <source>
        <dbReference type="Pfam" id="PF13454"/>
    </source>
</evidence>
<dbReference type="RefSeq" id="WP_141887562.1">
    <property type="nucleotide sequence ID" value="NZ_BAAAUY010000011.1"/>
</dbReference>
<dbReference type="AlphaFoldDB" id="A0A542Y8F3"/>
<keyword evidence="3" id="KW-1185">Reference proteome</keyword>
<dbReference type="PANTHER" id="PTHR40254">
    <property type="entry name" value="BLR0577 PROTEIN"/>
    <property type="match status" value="1"/>
</dbReference>
<dbReference type="OrthoDB" id="3653265at2"/>
<dbReference type="EMBL" id="VFON01000001">
    <property type="protein sequence ID" value="TQL44366.1"/>
    <property type="molecule type" value="Genomic_DNA"/>
</dbReference>
<dbReference type="Pfam" id="PF13454">
    <property type="entry name" value="NAD_binding_9"/>
    <property type="match status" value="1"/>
</dbReference>
<dbReference type="InterPro" id="IPR038732">
    <property type="entry name" value="HpyO/CreE_NAD-binding"/>
</dbReference>
<organism evidence="2 3">
    <name type="scientific">Leucobacter komagatae</name>
    <dbReference type="NCBI Taxonomy" id="55969"/>
    <lineage>
        <taxon>Bacteria</taxon>
        <taxon>Bacillati</taxon>
        <taxon>Actinomycetota</taxon>
        <taxon>Actinomycetes</taxon>
        <taxon>Micrococcales</taxon>
        <taxon>Microbacteriaceae</taxon>
        <taxon>Leucobacter</taxon>
    </lineage>
</organism>
<accession>A0A542Y8F3</accession>